<feature type="non-terminal residue" evidence="1">
    <location>
        <position position="43"/>
    </location>
</feature>
<reference evidence="1" key="1">
    <citation type="submission" date="2020-09" db="EMBL/GenBank/DDBJ databases">
        <title>A novel bacterium of genus Mangrovicoccus, isolated from South China Sea.</title>
        <authorList>
            <person name="Huang H."/>
            <person name="Mo K."/>
            <person name="Hu Y."/>
        </authorList>
    </citation>
    <scope>NUCLEOTIDE SEQUENCE</scope>
    <source>
        <strain evidence="1">HB182678</strain>
    </source>
</reference>
<dbReference type="Gene3D" id="3.40.800.10">
    <property type="entry name" value="Ureohydrolase domain"/>
    <property type="match status" value="1"/>
</dbReference>
<proteinExistence type="predicted"/>
<dbReference type="SUPFAM" id="SSF52768">
    <property type="entry name" value="Arginase/deacetylase"/>
    <property type="match status" value="1"/>
</dbReference>
<gene>
    <name evidence="1" type="ORF">ICN82_20255</name>
</gene>
<dbReference type="AlphaFoldDB" id="A0A8J7CZ84"/>
<comment type="caution">
    <text evidence="1">The sequence shown here is derived from an EMBL/GenBank/DDBJ whole genome shotgun (WGS) entry which is preliminary data.</text>
</comment>
<keyword evidence="2" id="KW-1185">Reference proteome</keyword>
<dbReference type="EMBL" id="JACVXA010000104">
    <property type="protein sequence ID" value="MBE3640542.1"/>
    <property type="molecule type" value="Genomic_DNA"/>
</dbReference>
<evidence type="ECO:0000313" key="1">
    <source>
        <dbReference type="EMBL" id="MBE3640542.1"/>
    </source>
</evidence>
<protein>
    <submittedName>
        <fullName evidence="1">Arginase</fullName>
    </submittedName>
</protein>
<dbReference type="InterPro" id="IPR023696">
    <property type="entry name" value="Ureohydrolase_dom_sf"/>
</dbReference>
<accession>A0A8J7CZ84</accession>
<dbReference type="Proteomes" id="UP000609121">
    <property type="component" value="Unassembled WGS sequence"/>
</dbReference>
<evidence type="ECO:0000313" key="2">
    <source>
        <dbReference type="Proteomes" id="UP000609121"/>
    </source>
</evidence>
<organism evidence="1 2">
    <name type="scientific">Mangrovicoccus algicola</name>
    <dbReference type="NCBI Taxonomy" id="2771008"/>
    <lineage>
        <taxon>Bacteria</taxon>
        <taxon>Pseudomonadati</taxon>
        <taxon>Pseudomonadota</taxon>
        <taxon>Alphaproteobacteria</taxon>
        <taxon>Rhodobacterales</taxon>
        <taxon>Paracoccaceae</taxon>
        <taxon>Mangrovicoccus</taxon>
    </lineage>
</organism>
<name>A0A8J7CZ84_9RHOB</name>
<sequence length="43" mass="4044">MPMTTCCLLGAPIGTGAGLPGCEDGPGALRRAGLAEMLAAAGA</sequence>